<dbReference type="RefSeq" id="WP_301133180.1">
    <property type="nucleotide sequence ID" value="NZ_JAUHPW010000005.1"/>
</dbReference>
<gene>
    <name evidence="3" type="ORF">QQX09_07905</name>
</gene>
<evidence type="ECO:0000256" key="2">
    <source>
        <dbReference type="SAM" id="Phobius"/>
    </source>
</evidence>
<organism evidence="3 4">
    <name type="scientific">Demequina litoralis</name>
    <dbReference type="NCBI Taxonomy" id="3051660"/>
    <lineage>
        <taxon>Bacteria</taxon>
        <taxon>Bacillati</taxon>
        <taxon>Actinomycetota</taxon>
        <taxon>Actinomycetes</taxon>
        <taxon>Micrococcales</taxon>
        <taxon>Demequinaceae</taxon>
        <taxon>Demequina</taxon>
    </lineage>
</organism>
<reference evidence="3" key="1">
    <citation type="submission" date="2023-06" db="EMBL/GenBank/DDBJ databases">
        <title>Sysu t00192.</title>
        <authorList>
            <person name="Gao L."/>
            <person name="Fang B.-Z."/>
            <person name="Li W.-J."/>
        </authorList>
    </citation>
    <scope>NUCLEOTIDE SEQUENCE</scope>
    <source>
        <strain evidence="3">SYSU T00192</strain>
    </source>
</reference>
<keyword evidence="4" id="KW-1185">Reference proteome</keyword>
<feature type="transmembrane region" description="Helical" evidence="2">
    <location>
        <begin position="20"/>
        <end position="39"/>
    </location>
</feature>
<keyword evidence="2" id="KW-1133">Transmembrane helix</keyword>
<evidence type="ECO:0000256" key="1">
    <source>
        <dbReference type="SAM" id="MobiDB-lite"/>
    </source>
</evidence>
<feature type="region of interest" description="Disordered" evidence="1">
    <location>
        <begin position="81"/>
        <end position="102"/>
    </location>
</feature>
<proteinExistence type="predicted"/>
<name>A0ABT8G9G3_9MICO</name>
<protein>
    <submittedName>
        <fullName evidence="3">Uncharacterized protein</fullName>
    </submittedName>
</protein>
<feature type="compositionally biased region" description="Low complexity" evidence="1">
    <location>
        <begin position="81"/>
        <end position="94"/>
    </location>
</feature>
<evidence type="ECO:0000313" key="4">
    <source>
        <dbReference type="Proteomes" id="UP001172728"/>
    </source>
</evidence>
<accession>A0ABT8G9G3</accession>
<evidence type="ECO:0000313" key="3">
    <source>
        <dbReference type="EMBL" id="MDN4475778.1"/>
    </source>
</evidence>
<dbReference type="EMBL" id="JAUHPW010000005">
    <property type="protein sequence ID" value="MDN4475778.1"/>
    <property type="molecule type" value="Genomic_DNA"/>
</dbReference>
<keyword evidence="2" id="KW-0472">Membrane</keyword>
<sequence length="102" mass="10483">MQALKDDIQLDLGDEDAWMWIWFVGWTLAAGAIAGSIFTDAWGAFGWKAALVGAALGALSTIPLMVLFRTLRALLLNASGPTAAGPGAATLPDDAGSEHAAA</sequence>
<dbReference type="Proteomes" id="UP001172728">
    <property type="component" value="Unassembled WGS sequence"/>
</dbReference>
<feature type="transmembrane region" description="Helical" evidence="2">
    <location>
        <begin position="45"/>
        <end position="68"/>
    </location>
</feature>
<keyword evidence="2" id="KW-0812">Transmembrane</keyword>
<comment type="caution">
    <text evidence="3">The sequence shown here is derived from an EMBL/GenBank/DDBJ whole genome shotgun (WGS) entry which is preliminary data.</text>
</comment>